<organism evidence="3 4">
    <name type="scientific">Dioscorea zingiberensis</name>
    <dbReference type="NCBI Taxonomy" id="325984"/>
    <lineage>
        <taxon>Eukaryota</taxon>
        <taxon>Viridiplantae</taxon>
        <taxon>Streptophyta</taxon>
        <taxon>Embryophyta</taxon>
        <taxon>Tracheophyta</taxon>
        <taxon>Spermatophyta</taxon>
        <taxon>Magnoliopsida</taxon>
        <taxon>Liliopsida</taxon>
        <taxon>Dioscoreales</taxon>
        <taxon>Dioscoreaceae</taxon>
        <taxon>Dioscorea</taxon>
    </lineage>
</organism>
<dbReference type="InterPro" id="IPR032567">
    <property type="entry name" value="RTL1-rel"/>
</dbReference>
<evidence type="ECO:0000256" key="1">
    <source>
        <dbReference type="SAM" id="MobiDB-lite"/>
    </source>
</evidence>
<evidence type="ECO:0000259" key="2">
    <source>
        <dbReference type="Pfam" id="PF03732"/>
    </source>
</evidence>
<sequence>MASNIRSANTEDRLTKFEVDLHTLQTTVRQQFDEFGAYTNNLAGRIDVLTTQVTALTNTVGNLLAERPAQITHDEGHAPQNGNLQLRYARIDFPHLSGEDPTGWIYKVEQFFLYQRTLEDQKVLLASFHLHDEALQWYQWFSESHPRVTWQEFSRELLVRFGPSQYENFDEALAKLQQTGSVRDYQNAFERLASRVRGWPEQALLGSFVGGLREDIRMEVKLFRPTTMSDAVALARLHEDKLIGAKKLATRSGLLPNPPLRTSWTTSCNRTSAPALLPNPTPIRSTQPLGPP</sequence>
<proteinExistence type="predicted"/>
<reference evidence="3" key="2">
    <citation type="journal article" date="2022" name="Hortic Res">
        <title>The genome of Dioscorea zingiberensis sheds light on the biosynthesis, origin and evolution of the medicinally important diosgenin saponins.</title>
        <authorList>
            <person name="Li Y."/>
            <person name="Tan C."/>
            <person name="Li Z."/>
            <person name="Guo J."/>
            <person name="Li S."/>
            <person name="Chen X."/>
            <person name="Wang C."/>
            <person name="Dai X."/>
            <person name="Yang H."/>
            <person name="Song W."/>
            <person name="Hou L."/>
            <person name="Xu J."/>
            <person name="Tong Z."/>
            <person name="Xu A."/>
            <person name="Yuan X."/>
            <person name="Wang W."/>
            <person name="Yang Q."/>
            <person name="Chen L."/>
            <person name="Sun Z."/>
            <person name="Wang K."/>
            <person name="Pan B."/>
            <person name="Chen J."/>
            <person name="Bao Y."/>
            <person name="Liu F."/>
            <person name="Qi X."/>
            <person name="Gang D.R."/>
            <person name="Wen J."/>
            <person name="Li J."/>
        </authorList>
    </citation>
    <scope>NUCLEOTIDE SEQUENCE</scope>
    <source>
        <strain evidence="3">Dzin_1.0</strain>
    </source>
</reference>
<dbReference type="EMBL" id="JAGGNH010000010">
    <property type="protein sequence ID" value="KAJ0962162.1"/>
    <property type="molecule type" value="Genomic_DNA"/>
</dbReference>
<evidence type="ECO:0000313" key="3">
    <source>
        <dbReference type="EMBL" id="KAJ0962162.1"/>
    </source>
</evidence>
<dbReference type="InterPro" id="IPR005162">
    <property type="entry name" value="Retrotrans_gag_dom"/>
</dbReference>
<name>A0A9D5H3P6_9LILI</name>
<evidence type="ECO:0000313" key="4">
    <source>
        <dbReference type="Proteomes" id="UP001085076"/>
    </source>
</evidence>
<keyword evidence="4" id="KW-1185">Reference proteome</keyword>
<dbReference type="Proteomes" id="UP001085076">
    <property type="component" value="Miscellaneous, Linkage group lg10"/>
</dbReference>
<comment type="caution">
    <text evidence="3">The sequence shown here is derived from an EMBL/GenBank/DDBJ whole genome shotgun (WGS) entry which is preliminary data.</text>
</comment>
<dbReference type="PANTHER" id="PTHR15503">
    <property type="entry name" value="LDOC1 RELATED"/>
    <property type="match status" value="1"/>
</dbReference>
<feature type="domain" description="Retrotransposon gag" evidence="2">
    <location>
        <begin position="125"/>
        <end position="214"/>
    </location>
</feature>
<reference evidence="3" key="1">
    <citation type="submission" date="2021-03" db="EMBL/GenBank/DDBJ databases">
        <authorList>
            <person name="Li Z."/>
            <person name="Yang C."/>
        </authorList>
    </citation>
    <scope>NUCLEOTIDE SEQUENCE</scope>
    <source>
        <strain evidence="3">Dzin_1.0</strain>
        <tissue evidence="3">Leaf</tissue>
    </source>
</reference>
<dbReference type="Pfam" id="PF03732">
    <property type="entry name" value="Retrotrans_gag"/>
    <property type="match status" value="1"/>
</dbReference>
<feature type="compositionally biased region" description="Polar residues" evidence="1">
    <location>
        <begin position="282"/>
        <end position="292"/>
    </location>
</feature>
<accession>A0A9D5H3P6</accession>
<feature type="region of interest" description="Disordered" evidence="1">
    <location>
        <begin position="254"/>
        <end position="292"/>
    </location>
</feature>
<feature type="compositionally biased region" description="Polar residues" evidence="1">
    <location>
        <begin position="260"/>
        <end position="272"/>
    </location>
</feature>
<gene>
    <name evidence="3" type="ORF">J5N97_029990</name>
</gene>
<dbReference type="OrthoDB" id="776700at2759"/>
<protein>
    <recommendedName>
        <fullName evidence="2">Retrotransposon gag domain-containing protein</fullName>
    </recommendedName>
</protein>
<dbReference type="AlphaFoldDB" id="A0A9D5H3P6"/>
<dbReference type="PANTHER" id="PTHR15503:SF22">
    <property type="entry name" value="TRANSPOSON TY3-I GAG POLYPROTEIN"/>
    <property type="match status" value="1"/>
</dbReference>